<evidence type="ECO:0000313" key="6">
    <source>
        <dbReference type="EMBL" id="QXN88676.1"/>
    </source>
</evidence>
<evidence type="ECO:0000256" key="4">
    <source>
        <dbReference type="RuleBase" id="RU003345"/>
    </source>
</evidence>
<keyword evidence="1 2" id="KW-0560">Oxidoreductase</keyword>
<accession>A0ABX8RH64</accession>
<dbReference type="InterPro" id="IPR015590">
    <property type="entry name" value="Aldehyde_DH_dom"/>
</dbReference>
<gene>
    <name evidence="6" type="ORF">KV110_24125</name>
</gene>
<dbReference type="InterPro" id="IPR012394">
    <property type="entry name" value="Aldehyde_DH_NAD(P)"/>
</dbReference>
<evidence type="ECO:0000313" key="7">
    <source>
        <dbReference type="Proteomes" id="UP000694257"/>
    </source>
</evidence>
<evidence type="ECO:0000259" key="5">
    <source>
        <dbReference type="Pfam" id="PF00171"/>
    </source>
</evidence>
<dbReference type="InterPro" id="IPR029510">
    <property type="entry name" value="Ald_DH_CS_GLU"/>
</dbReference>
<name>A0ABX8RH64_NOCIO</name>
<feature type="domain" description="Aldehyde dehydrogenase" evidence="5">
    <location>
        <begin position="6"/>
        <end position="459"/>
    </location>
</feature>
<proteinExistence type="inferred from homology"/>
<dbReference type="PIRSF" id="PIRSF036492">
    <property type="entry name" value="ALDH"/>
    <property type="match status" value="1"/>
</dbReference>
<evidence type="ECO:0000256" key="1">
    <source>
        <dbReference type="ARBA" id="ARBA00023002"/>
    </source>
</evidence>
<dbReference type="Proteomes" id="UP000694257">
    <property type="component" value="Chromosome"/>
</dbReference>
<dbReference type="PROSITE" id="PS00687">
    <property type="entry name" value="ALDEHYDE_DEHYDR_GLU"/>
    <property type="match status" value="1"/>
</dbReference>
<dbReference type="RefSeq" id="WP_218469559.1">
    <property type="nucleotide sequence ID" value="NZ_BAABJN010000010.1"/>
</dbReference>
<sequence length="513" mass="55144">MSDRQSPLIEVRKPADGRAVAAVPDTAPDETAAVVARLRSAQPEWAALGPRGRAKWLVRLQEWLFTQAEEIADVLQSETAKPRVDATVEVPFVAEVIAYYADNAARFLADDRPSAHSPAAALKTRTLAYHPYPVVGVITPWNYPFGLPGIDAVPALLAGAAVVVKPSEVTPLSALQLARGWAEIGAPPVFEVVTGGGATGAAVVDTVDFVQFTGSTRTGKAIGRACVERMIPFSLELGGKDPAIVLADADVDRAVRGVAFGGLLNAGQMCTSIERVYVEAPIYDEFVAKLSDLVTGLRQGADDREYRYDIGAMANRTQLELVCRHVDDAVRAGAEAVAGGVSDGAFFRPTVLVDVDHRMDCVTEETFGPILPVLRVADEDEAVRLANDCAYGLSASVWTRDRTRGERLARRLHAGAVNINDAHVNLFDPSLPMGGWKQSGIGARFGGAQGIRKYCRAQAITADRVPVAVSASELLWFPYSRTKARLAVAAMRALSARSLRTRFAIRTTNWSNR</sequence>
<keyword evidence="7" id="KW-1185">Reference proteome</keyword>
<evidence type="ECO:0000256" key="3">
    <source>
        <dbReference type="PROSITE-ProRule" id="PRU10007"/>
    </source>
</evidence>
<comment type="similarity">
    <text evidence="2 4">Belongs to the aldehyde dehydrogenase family.</text>
</comment>
<evidence type="ECO:0000256" key="2">
    <source>
        <dbReference type="PIRNR" id="PIRNR036492"/>
    </source>
</evidence>
<dbReference type="CDD" id="cd07099">
    <property type="entry name" value="ALDH_DDALDH"/>
    <property type="match status" value="1"/>
</dbReference>
<reference evidence="6 7" key="1">
    <citation type="submission" date="2021-07" db="EMBL/GenBank/DDBJ databases">
        <title>Whole Genome Sequence of Nocardia Iowensis.</title>
        <authorList>
            <person name="Lamm A."/>
            <person name="Collins-Fairclough A.M."/>
            <person name="Bunk B."/>
            <person name="Sproer C."/>
        </authorList>
    </citation>
    <scope>NUCLEOTIDE SEQUENCE [LARGE SCALE GENOMIC DNA]</scope>
    <source>
        <strain evidence="6 7">NRRL 5646</strain>
    </source>
</reference>
<organism evidence="6 7">
    <name type="scientific">Nocardia iowensis</name>
    <dbReference type="NCBI Taxonomy" id="204891"/>
    <lineage>
        <taxon>Bacteria</taxon>
        <taxon>Bacillati</taxon>
        <taxon>Actinomycetota</taxon>
        <taxon>Actinomycetes</taxon>
        <taxon>Mycobacteriales</taxon>
        <taxon>Nocardiaceae</taxon>
        <taxon>Nocardia</taxon>
    </lineage>
</organism>
<protein>
    <recommendedName>
        <fullName evidence="2">Aldehyde dehydrogenase</fullName>
    </recommendedName>
</protein>
<dbReference type="Pfam" id="PF00171">
    <property type="entry name" value="Aldedh"/>
    <property type="match status" value="1"/>
</dbReference>
<feature type="active site" evidence="3">
    <location>
        <position position="236"/>
    </location>
</feature>
<dbReference type="EMBL" id="CP078145">
    <property type="protein sequence ID" value="QXN88676.1"/>
    <property type="molecule type" value="Genomic_DNA"/>
</dbReference>
<dbReference type="PANTHER" id="PTHR11699">
    <property type="entry name" value="ALDEHYDE DEHYDROGENASE-RELATED"/>
    <property type="match status" value="1"/>
</dbReference>